<name>A0AAE1DY98_9GAST</name>
<evidence type="ECO:0000313" key="1">
    <source>
        <dbReference type="EMBL" id="KAK3786750.1"/>
    </source>
</evidence>
<organism evidence="1 2">
    <name type="scientific">Elysia crispata</name>
    <name type="common">lettuce slug</name>
    <dbReference type="NCBI Taxonomy" id="231223"/>
    <lineage>
        <taxon>Eukaryota</taxon>
        <taxon>Metazoa</taxon>
        <taxon>Spiralia</taxon>
        <taxon>Lophotrochozoa</taxon>
        <taxon>Mollusca</taxon>
        <taxon>Gastropoda</taxon>
        <taxon>Heterobranchia</taxon>
        <taxon>Euthyneura</taxon>
        <taxon>Panpulmonata</taxon>
        <taxon>Sacoglossa</taxon>
        <taxon>Placobranchoidea</taxon>
        <taxon>Plakobranchidae</taxon>
        <taxon>Elysia</taxon>
    </lineage>
</organism>
<dbReference type="EMBL" id="JAWDGP010001945">
    <property type="protein sequence ID" value="KAK3786750.1"/>
    <property type="molecule type" value="Genomic_DNA"/>
</dbReference>
<sequence>MGDSSTWITPQFTFQPTGSLFCPLLSVPDVEGFCSRMTTNHHYCHSPAWEIAAPTLHLPYSNDLHESKQDASILTKL</sequence>
<gene>
    <name evidence="1" type="ORF">RRG08_000956</name>
</gene>
<evidence type="ECO:0000313" key="2">
    <source>
        <dbReference type="Proteomes" id="UP001283361"/>
    </source>
</evidence>
<reference evidence="1" key="1">
    <citation type="journal article" date="2023" name="G3 (Bethesda)">
        <title>A reference genome for the long-term kleptoplast-retaining sea slug Elysia crispata morphotype clarki.</title>
        <authorList>
            <person name="Eastman K.E."/>
            <person name="Pendleton A.L."/>
            <person name="Shaikh M.A."/>
            <person name="Suttiyut T."/>
            <person name="Ogas R."/>
            <person name="Tomko P."/>
            <person name="Gavelis G."/>
            <person name="Widhalm J.R."/>
            <person name="Wisecaver J.H."/>
        </authorList>
    </citation>
    <scope>NUCLEOTIDE SEQUENCE</scope>
    <source>
        <strain evidence="1">ECLA1</strain>
    </source>
</reference>
<keyword evidence="2" id="KW-1185">Reference proteome</keyword>
<dbReference type="AlphaFoldDB" id="A0AAE1DY98"/>
<accession>A0AAE1DY98</accession>
<protein>
    <submittedName>
        <fullName evidence="1">Uncharacterized protein</fullName>
    </submittedName>
</protein>
<proteinExistence type="predicted"/>
<comment type="caution">
    <text evidence="1">The sequence shown here is derived from an EMBL/GenBank/DDBJ whole genome shotgun (WGS) entry which is preliminary data.</text>
</comment>
<dbReference type="Proteomes" id="UP001283361">
    <property type="component" value="Unassembled WGS sequence"/>
</dbReference>